<evidence type="ECO:0000313" key="2">
    <source>
        <dbReference type="EMBL" id="KAG4420609.1"/>
    </source>
</evidence>
<accession>A0A8H7TJ43</accession>
<protein>
    <recommendedName>
        <fullName evidence="4">HTH psq-type domain-containing protein</fullName>
    </recommendedName>
</protein>
<proteinExistence type="predicted"/>
<organism evidence="2 3">
    <name type="scientific">Cadophora malorum</name>
    <dbReference type="NCBI Taxonomy" id="108018"/>
    <lineage>
        <taxon>Eukaryota</taxon>
        <taxon>Fungi</taxon>
        <taxon>Dikarya</taxon>
        <taxon>Ascomycota</taxon>
        <taxon>Pezizomycotina</taxon>
        <taxon>Leotiomycetes</taxon>
        <taxon>Helotiales</taxon>
        <taxon>Ploettnerulaceae</taxon>
        <taxon>Cadophora</taxon>
    </lineage>
</organism>
<sequence>MNDRAIVVLAECFLPGESRTYNTRSKRIGVPLSTLHRRAQGRRSKEQKAQSQQYLAPSKEKALEKYLAGISDLGNPVQIKFVPSLAFVIARQRSTTEKPINPPGKN</sequence>
<dbReference type="EMBL" id="JAFJYH010000081">
    <property type="protein sequence ID" value="KAG4420609.1"/>
    <property type="molecule type" value="Genomic_DNA"/>
</dbReference>
<evidence type="ECO:0000313" key="3">
    <source>
        <dbReference type="Proteomes" id="UP000664132"/>
    </source>
</evidence>
<evidence type="ECO:0008006" key="4">
    <source>
        <dbReference type="Google" id="ProtNLM"/>
    </source>
</evidence>
<feature type="region of interest" description="Disordered" evidence="1">
    <location>
        <begin position="31"/>
        <end position="55"/>
    </location>
</feature>
<dbReference type="AlphaFoldDB" id="A0A8H7TJ43"/>
<dbReference type="OrthoDB" id="5420958at2759"/>
<name>A0A8H7TJ43_9HELO</name>
<dbReference type="Proteomes" id="UP000664132">
    <property type="component" value="Unassembled WGS sequence"/>
</dbReference>
<evidence type="ECO:0000256" key="1">
    <source>
        <dbReference type="SAM" id="MobiDB-lite"/>
    </source>
</evidence>
<keyword evidence="3" id="KW-1185">Reference proteome</keyword>
<gene>
    <name evidence="2" type="ORF">IFR04_006316</name>
</gene>
<reference evidence="2" key="1">
    <citation type="submission" date="2021-02" db="EMBL/GenBank/DDBJ databases">
        <title>Genome sequence Cadophora malorum strain M34.</title>
        <authorList>
            <person name="Stefanovic E."/>
            <person name="Vu D."/>
            <person name="Scully C."/>
            <person name="Dijksterhuis J."/>
            <person name="Roader J."/>
            <person name="Houbraken J."/>
        </authorList>
    </citation>
    <scope>NUCLEOTIDE SEQUENCE</scope>
    <source>
        <strain evidence="2">M34</strain>
    </source>
</reference>
<comment type="caution">
    <text evidence="2">The sequence shown here is derived from an EMBL/GenBank/DDBJ whole genome shotgun (WGS) entry which is preliminary data.</text>
</comment>